<sequence>MAPPKVFSLEGKGLKLDTAEDIETHIKPLLESTDYTEIRFGGNTLGVGASERLAKALATQKSLEVADLADIFTSRLLSEIPPALKSLLDALLEIASVHTVNLSDNAFGLNTQAPLVDFLSRHVPLRHLILNNNGLGPAAGTLIADALSQLAERKEEARKDGQQVAMLESIVCGRNRLENGSMEAWARAYEKHAAGMKSVKMTQNGIRQEGISHLLKNGLRHCAALEVLDLQDNTFTVTGSTALAGVLEGWTALVELGVGDCLLSARGGVKVAQALAANKNQKLQTLRLQFNEIKAEGVKALTHAAKTALPSLRRVELNGNIFSEDDPNISDLRELLEGRQEEHGTDDDPEDTWGLDELDELEEEDSEDEDEDEDEVEEDEEVQAKAEKTLEDADRAEQEKVSQKSDKDVDDLADVLGKTGL</sequence>
<dbReference type="InterPro" id="IPR032675">
    <property type="entry name" value="LRR_dom_sf"/>
</dbReference>
<name>S8AXR0_PENO1</name>
<dbReference type="HOGENOM" id="CLU_028747_3_0_1"/>
<keyword evidence="3" id="KW-0677">Repeat</keyword>
<dbReference type="GO" id="GO:0005634">
    <property type="term" value="C:nucleus"/>
    <property type="evidence" value="ECO:0007669"/>
    <property type="project" value="TreeGrafter"/>
</dbReference>
<reference evidence="6 7" key="1">
    <citation type="journal article" date="2013" name="PLoS ONE">
        <title>Genomic and secretomic analyses reveal unique features of the lignocellulolytic enzyme system of Penicillium decumbens.</title>
        <authorList>
            <person name="Liu G."/>
            <person name="Zhang L."/>
            <person name="Wei X."/>
            <person name="Zou G."/>
            <person name="Qin Y."/>
            <person name="Ma L."/>
            <person name="Li J."/>
            <person name="Zheng H."/>
            <person name="Wang S."/>
            <person name="Wang C."/>
            <person name="Xun L."/>
            <person name="Zhao G.-P."/>
            <person name="Zhou Z."/>
            <person name="Qu Y."/>
        </authorList>
    </citation>
    <scope>NUCLEOTIDE SEQUENCE [LARGE SCALE GENOMIC DNA]</scope>
    <source>
        <strain evidence="7">114-2 / CGMCC 5302</strain>
    </source>
</reference>
<dbReference type="GO" id="GO:0005829">
    <property type="term" value="C:cytosol"/>
    <property type="evidence" value="ECO:0007669"/>
    <property type="project" value="TreeGrafter"/>
</dbReference>
<evidence type="ECO:0000313" key="6">
    <source>
        <dbReference type="EMBL" id="EPS26722.1"/>
    </source>
</evidence>
<keyword evidence="2" id="KW-0433">Leucine-rich repeat</keyword>
<dbReference type="Proteomes" id="UP000019376">
    <property type="component" value="Unassembled WGS sequence"/>
</dbReference>
<dbReference type="Pfam" id="PF13516">
    <property type="entry name" value="LRR_6"/>
    <property type="match status" value="1"/>
</dbReference>
<dbReference type="GO" id="GO:0048471">
    <property type="term" value="C:perinuclear region of cytoplasm"/>
    <property type="evidence" value="ECO:0007669"/>
    <property type="project" value="TreeGrafter"/>
</dbReference>
<keyword evidence="1" id="KW-0343">GTPase activation</keyword>
<organism evidence="6 7">
    <name type="scientific">Penicillium oxalicum (strain 114-2 / CGMCC 5302)</name>
    <name type="common">Penicillium decumbens</name>
    <dbReference type="NCBI Taxonomy" id="933388"/>
    <lineage>
        <taxon>Eukaryota</taxon>
        <taxon>Fungi</taxon>
        <taxon>Dikarya</taxon>
        <taxon>Ascomycota</taxon>
        <taxon>Pezizomycotina</taxon>
        <taxon>Eurotiomycetes</taxon>
        <taxon>Eurotiomycetidae</taxon>
        <taxon>Eurotiales</taxon>
        <taxon>Aspergillaceae</taxon>
        <taxon>Penicillium</taxon>
    </lineage>
</organism>
<dbReference type="PANTHER" id="PTHR24113:SF12">
    <property type="entry name" value="RAN GTPASE-ACTIVATING PROTEIN 1"/>
    <property type="match status" value="1"/>
</dbReference>
<dbReference type="CDD" id="cd00116">
    <property type="entry name" value="LRR_RI"/>
    <property type="match status" value="1"/>
</dbReference>
<dbReference type="STRING" id="933388.S8AXR0"/>
<dbReference type="SMART" id="SM00368">
    <property type="entry name" value="LRR_RI"/>
    <property type="match status" value="6"/>
</dbReference>
<feature type="compositionally biased region" description="Acidic residues" evidence="5">
    <location>
        <begin position="344"/>
        <end position="381"/>
    </location>
</feature>
<evidence type="ECO:0000313" key="7">
    <source>
        <dbReference type="Proteomes" id="UP000019376"/>
    </source>
</evidence>
<proteinExistence type="predicted"/>
<evidence type="ECO:0000256" key="3">
    <source>
        <dbReference type="ARBA" id="ARBA00022737"/>
    </source>
</evidence>
<evidence type="ECO:0000256" key="5">
    <source>
        <dbReference type="SAM" id="MobiDB-lite"/>
    </source>
</evidence>
<evidence type="ECO:0000256" key="4">
    <source>
        <dbReference type="SAM" id="Coils"/>
    </source>
</evidence>
<keyword evidence="4" id="KW-0175">Coiled coil</keyword>
<dbReference type="GO" id="GO:0031267">
    <property type="term" value="F:small GTPase binding"/>
    <property type="evidence" value="ECO:0007669"/>
    <property type="project" value="TreeGrafter"/>
</dbReference>
<evidence type="ECO:0000256" key="1">
    <source>
        <dbReference type="ARBA" id="ARBA00022468"/>
    </source>
</evidence>
<protein>
    <recommendedName>
        <fullName evidence="8">Ran GTPase activating protein 1</fullName>
    </recommendedName>
</protein>
<gene>
    <name evidence="6" type="ORF">PDE_01660</name>
</gene>
<keyword evidence="7" id="KW-1185">Reference proteome</keyword>
<dbReference type="Gene3D" id="3.80.10.10">
    <property type="entry name" value="Ribonuclease Inhibitor"/>
    <property type="match status" value="1"/>
</dbReference>
<dbReference type="GO" id="GO:0006913">
    <property type="term" value="P:nucleocytoplasmic transport"/>
    <property type="evidence" value="ECO:0007669"/>
    <property type="project" value="TreeGrafter"/>
</dbReference>
<dbReference type="InterPro" id="IPR027038">
    <property type="entry name" value="RanGap"/>
</dbReference>
<evidence type="ECO:0000256" key="2">
    <source>
        <dbReference type="ARBA" id="ARBA00022614"/>
    </source>
</evidence>
<dbReference type="AlphaFoldDB" id="S8AXR0"/>
<accession>S8AXR0</accession>
<feature type="coiled-coil region" evidence="4">
    <location>
        <begin position="269"/>
        <end position="296"/>
    </location>
</feature>
<dbReference type="SUPFAM" id="SSF52047">
    <property type="entry name" value="RNI-like"/>
    <property type="match status" value="1"/>
</dbReference>
<dbReference type="GO" id="GO:0005096">
    <property type="term" value="F:GTPase activator activity"/>
    <property type="evidence" value="ECO:0007669"/>
    <property type="project" value="UniProtKB-KW"/>
</dbReference>
<dbReference type="InterPro" id="IPR001611">
    <property type="entry name" value="Leu-rich_rpt"/>
</dbReference>
<dbReference type="eggNOG" id="KOG1909">
    <property type="taxonomic scope" value="Eukaryota"/>
</dbReference>
<feature type="compositionally biased region" description="Basic and acidic residues" evidence="5">
    <location>
        <begin position="382"/>
        <end position="407"/>
    </location>
</feature>
<dbReference type="PhylomeDB" id="S8AXR0"/>
<dbReference type="PANTHER" id="PTHR24113">
    <property type="entry name" value="RAN GTPASE-ACTIVATING PROTEIN 1"/>
    <property type="match status" value="1"/>
</dbReference>
<dbReference type="OrthoDB" id="184583at2759"/>
<dbReference type="EMBL" id="KB644409">
    <property type="protein sequence ID" value="EPS26722.1"/>
    <property type="molecule type" value="Genomic_DNA"/>
</dbReference>
<evidence type="ECO:0008006" key="8">
    <source>
        <dbReference type="Google" id="ProtNLM"/>
    </source>
</evidence>
<feature type="region of interest" description="Disordered" evidence="5">
    <location>
        <begin position="339"/>
        <end position="421"/>
    </location>
</feature>